<organism evidence="1 2">
    <name type="scientific">Arenibacter certesii</name>
    <dbReference type="NCBI Taxonomy" id="228955"/>
    <lineage>
        <taxon>Bacteria</taxon>
        <taxon>Pseudomonadati</taxon>
        <taxon>Bacteroidota</taxon>
        <taxon>Flavobacteriia</taxon>
        <taxon>Flavobacteriales</taxon>
        <taxon>Flavobacteriaceae</taxon>
        <taxon>Arenibacter</taxon>
    </lineage>
</organism>
<accession>A0A918IYX3</accession>
<reference evidence="1" key="2">
    <citation type="submission" date="2020-09" db="EMBL/GenBank/DDBJ databases">
        <authorList>
            <person name="Sun Q."/>
            <person name="Kim S."/>
        </authorList>
    </citation>
    <scope>NUCLEOTIDE SEQUENCE</scope>
    <source>
        <strain evidence="1">KCTC 12113</strain>
    </source>
</reference>
<keyword evidence="2" id="KW-1185">Reference proteome</keyword>
<proteinExistence type="predicted"/>
<evidence type="ECO:0000313" key="2">
    <source>
        <dbReference type="Proteomes" id="UP000634668"/>
    </source>
</evidence>
<dbReference type="EMBL" id="BMWP01000012">
    <property type="protein sequence ID" value="GGW35115.1"/>
    <property type="molecule type" value="Genomic_DNA"/>
</dbReference>
<name>A0A918IYX3_9FLAO</name>
<comment type="caution">
    <text evidence="1">The sequence shown here is derived from an EMBL/GenBank/DDBJ whole genome shotgun (WGS) entry which is preliminary data.</text>
</comment>
<dbReference type="AlphaFoldDB" id="A0A918IYX3"/>
<protein>
    <submittedName>
        <fullName evidence="1">Uncharacterized protein</fullName>
    </submittedName>
</protein>
<dbReference type="Proteomes" id="UP000634668">
    <property type="component" value="Unassembled WGS sequence"/>
</dbReference>
<sequence>MKVLIFQMLPIFNSLPTLFYYQYKTNIIMKDIFLELTESLKAIIVQFISEVILLYKSFRG</sequence>
<evidence type="ECO:0000313" key="1">
    <source>
        <dbReference type="EMBL" id="GGW35115.1"/>
    </source>
</evidence>
<reference evidence="1" key="1">
    <citation type="journal article" date="2014" name="Int. J. Syst. Evol. Microbiol.">
        <title>Complete genome sequence of Corynebacterium casei LMG S-19264T (=DSM 44701T), isolated from a smear-ripened cheese.</title>
        <authorList>
            <consortium name="US DOE Joint Genome Institute (JGI-PGF)"/>
            <person name="Walter F."/>
            <person name="Albersmeier A."/>
            <person name="Kalinowski J."/>
            <person name="Ruckert C."/>
        </authorList>
    </citation>
    <scope>NUCLEOTIDE SEQUENCE</scope>
    <source>
        <strain evidence="1">KCTC 12113</strain>
    </source>
</reference>
<gene>
    <name evidence="1" type="ORF">GCM10007383_20140</name>
</gene>